<evidence type="ECO:0000256" key="1">
    <source>
        <dbReference type="SAM" id="MobiDB-lite"/>
    </source>
</evidence>
<sequence>MSGSRRAVGRWRAAVAGVVLAVSPLAVAACGSGDDSVQQTDGNEDEADEDEPDEDEPDGDEPDEG</sequence>
<proteinExistence type="predicted"/>
<evidence type="ECO:0000256" key="2">
    <source>
        <dbReference type="SAM" id="SignalP"/>
    </source>
</evidence>
<name>A0A317QM77_9ACTN</name>
<organism evidence="3 4">
    <name type="scientific">Geodermatophilus normandii</name>
    <dbReference type="NCBI Taxonomy" id="1137989"/>
    <lineage>
        <taxon>Bacteria</taxon>
        <taxon>Bacillati</taxon>
        <taxon>Actinomycetota</taxon>
        <taxon>Actinomycetes</taxon>
        <taxon>Geodermatophilales</taxon>
        <taxon>Geodermatophilaceae</taxon>
        <taxon>Geodermatophilus</taxon>
    </lineage>
</organism>
<feature type="chain" id="PRO_5016367186" evidence="2">
    <location>
        <begin position="29"/>
        <end position="65"/>
    </location>
</feature>
<gene>
    <name evidence="3" type="ORF">JD79_03201</name>
</gene>
<dbReference type="PROSITE" id="PS51257">
    <property type="entry name" value="PROKAR_LIPOPROTEIN"/>
    <property type="match status" value="1"/>
</dbReference>
<evidence type="ECO:0000313" key="4">
    <source>
        <dbReference type="Proteomes" id="UP000246661"/>
    </source>
</evidence>
<dbReference type="Proteomes" id="UP000246661">
    <property type="component" value="Unassembled WGS sequence"/>
</dbReference>
<keyword evidence="4" id="KW-1185">Reference proteome</keyword>
<feature type="compositionally biased region" description="Acidic residues" evidence="1">
    <location>
        <begin position="42"/>
        <end position="65"/>
    </location>
</feature>
<protein>
    <submittedName>
        <fullName evidence="3">Uncharacterized protein</fullName>
    </submittedName>
</protein>
<reference evidence="4" key="1">
    <citation type="submission" date="2018-05" db="EMBL/GenBank/DDBJ databases">
        <authorList>
            <person name="Klenk H.-P."/>
            <person name="Huntemann M."/>
            <person name="Clum A."/>
            <person name="Pillay M."/>
            <person name="Palaniappan K."/>
            <person name="Varghese N."/>
            <person name="Mikhailova N."/>
            <person name="Stamatis D."/>
            <person name="Reddy T."/>
            <person name="Daum C."/>
            <person name="Shapiro N."/>
            <person name="Ivanova N."/>
            <person name="Kyrpides N."/>
            <person name="Woyke T."/>
        </authorList>
    </citation>
    <scope>NUCLEOTIDE SEQUENCE [LARGE SCALE GENOMIC DNA]</scope>
    <source>
        <strain evidence="4">DSM 45417</strain>
    </source>
</reference>
<dbReference type="AlphaFoldDB" id="A0A317QM77"/>
<comment type="caution">
    <text evidence="3">The sequence shown here is derived from an EMBL/GenBank/DDBJ whole genome shotgun (WGS) entry which is preliminary data.</text>
</comment>
<feature type="region of interest" description="Disordered" evidence="1">
    <location>
        <begin position="31"/>
        <end position="65"/>
    </location>
</feature>
<keyword evidence="2" id="KW-0732">Signal</keyword>
<dbReference type="RefSeq" id="WP_110006306.1">
    <property type="nucleotide sequence ID" value="NZ_QGTX01000001.1"/>
</dbReference>
<evidence type="ECO:0000313" key="3">
    <source>
        <dbReference type="EMBL" id="PWW24024.1"/>
    </source>
</evidence>
<feature type="signal peptide" evidence="2">
    <location>
        <begin position="1"/>
        <end position="28"/>
    </location>
</feature>
<dbReference type="EMBL" id="QGTX01000001">
    <property type="protein sequence ID" value="PWW24024.1"/>
    <property type="molecule type" value="Genomic_DNA"/>
</dbReference>
<accession>A0A317QM77</accession>